<feature type="compositionally biased region" description="Low complexity" evidence="16">
    <location>
        <begin position="8"/>
        <end position="24"/>
    </location>
</feature>
<comment type="cofactor">
    <cofactor evidence="1">
        <name>heme b</name>
        <dbReference type="ChEBI" id="CHEBI:60344"/>
    </cofactor>
</comment>
<evidence type="ECO:0000256" key="11">
    <source>
        <dbReference type="ARBA" id="ARBA00023055"/>
    </source>
</evidence>
<dbReference type="GO" id="GO:0017157">
    <property type="term" value="P:regulation of exocytosis"/>
    <property type="evidence" value="ECO:0007669"/>
    <property type="project" value="TreeGrafter"/>
</dbReference>
<dbReference type="InterPro" id="IPR001251">
    <property type="entry name" value="CRAL-TRIO_dom"/>
</dbReference>
<dbReference type="InterPro" id="IPR036273">
    <property type="entry name" value="CRAL/TRIO_N_dom_sf"/>
</dbReference>
<dbReference type="Proteomes" id="UP001365542">
    <property type="component" value="Unassembled WGS sequence"/>
</dbReference>
<comment type="subcellular location">
    <subcellularLocation>
        <location evidence="15">Cytoplasm</location>
    </subcellularLocation>
    <subcellularLocation>
        <location evidence="2 15">Endoplasmic reticulum membrane</location>
        <topology evidence="2 15">Peripheral membrane protein</topology>
    </subcellularLocation>
    <subcellularLocation>
        <location evidence="15">Microsome membrane</location>
        <topology evidence="15">Peripheral membrane protein</topology>
    </subcellularLocation>
</comment>
<comment type="catalytic activity">
    <reaction evidence="13">
        <text>a 1,2-diacyl-sn-glycero-3-phospho-(1D-myo-inositol)(in) = a 1,2-diacyl-sn-glycero-3-phospho-(1D-myo-inositol)(out)</text>
        <dbReference type="Rhea" id="RHEA:38691"/>
        <dbReference type="ChEBI" id="CHEBI:57880"/>
    </reaction>
    <physiologicalReaction direction="left-to-right" evidence="13">
        <dbReference type="Rhea" id="RHEA:38692"/>
    </physiologicalReaction>
</comment>
<evidence type="ECO:0000256" key="9">
    <source>
        <dbReference type="ARBA" id="ARBA00022848"/>
    </source>
</evidence>
<dbReference type="GO" id="GO:0032541">
    <property type="term" value="C:cortical endoplasmic reticulum"/>
    <property type="evidence" value="ECO:0007669"/>
    <property type="project" value="TreeGrafter"/>
</dbReference>
<keyword evidence="10" id="KW-0408">Iron</keyword>
<dbReference type="InterPro" id="IPR036865">
    <property type="entry name" value="CRAL-TRIO_dom_sf"/>
</dbReference>
<dbReference type="EMBL" id="JAVHJO010000010">
    <property type="protein sequence ID" value="KAK6535655.1"/>
    <property type="molecule type" value="Genomic_DNA"/>
</dbReference>
<dbReference type="CDD" id="cd00170">
    <property type="entry name" value="SEC14"/>
    <property type="match status" value="1"/>
</dbReference>
<dbReference type="GO" id="GO:0046872">
    <property type="term" value="F:metal ion binding"/>
    <property type="evidence" value="ECO:0007669"/>
    <property type="project" value="UniProtKB-KW"/>
</dbReference>
<evidence type="ECO:0000256" key="13">
    <source>
        <dbReference type="ARBA" id="ARBA00024146"/>
    </source>
</evidence>
<protein>
    <recommendedName>
        <fullName evidence="15">Phosphatidylinositol transfer protein SFH5</fullName>
        <shortName evidence="15">PITP SFH5</shortName>
    </recommendedName>
</protein>
<keyword evidence="4 15" id="KW-0813">Transport</keyword>
<dbReference type="PROSITE" id="PS50191">
    <property type="entry name" value="CRAL_TRIO"/>
    <property type="match status" value="1"/>
</dbReference>
<accession>A0AAV9X4W5</accession>
<organism evidence="18 19">
    <name type="scientific">Orbilia ellipsospora</name>
    <dbReference type="NCBI Taxonomy" id="2528407"/>
    <lineage>
        <taxon>Eukaryota</taxon>
        <taxon>Fungi</taxon>
        <taxon>Dikarya</taxon>
        <taxon>Ascomycota</taxon>
        <taxon>Pezizomycotina</taxon>
        <taxon>Orbiliomycetes</taxon>
        <taxon>Orbiliales</taxon>
        <taxon>Orbiliaceae</taxon>
        <taxon>Orbilia</taxon>
    </lineage>
</organism>
<dbReference type="Pfam" id="PF00650">
    <property type="entry name" value="CRAL_TRIO"/>
    <property type="match status" value="1"/>
</dbReference>
<evidence type="ECO:0000256" key="6">
    <source>
        <dbReference type="ARBA" id="ARBA00022617"/>
    </source>
</evidence>
<evidence type="ECO:0000256" key="5">
    <source>
        <dbReference type="ARBA" id="ARBA00022490"/>
    </source>
</evidence>
<comment type="caution">
    <text evidence="18">The sequence shown here is derived from an EMBL/GenBank/DDBJ whole genome shotgun (WGS) entry which is preliminary data.</text>
</comment>
<dbReference type="SMART" id="SM00516">
    <property type="entry name" value="SEC14"/>
    <property type="match status" value="1"/>
</dbReference>
<evidence type="ECO:0000256" key="15">
    <source>
        <dbReference type="RuleBase" id="RU367059"/>
    </source>
</evidence>
<keyword evidence="9 15" id="KW-0492">Microsome</keyword>
<dbReference type="GO" id="GO:0005886">
    <property type="term" value="C:plasma membrane"/>
    <property type="evidence" value="ECO:0007669"/>
    <property type="project" value="TreeGrafter"/>
</dbReference>
<evidence type="ECO:0000256" key="16">
    <source>
        <dbReference type="SAM" id="MobiDB-lite"/>
    </source>
</evidence>
<dbReference type="PANTHER" id="PTHR47669">
    <property type="entry name" value="PHOSPHATIDYLINOSITOL TRANSFER PROTEIN SFH5"/>
    <property type="match status" value="1"/>
</dbReference>
<dbReference type="Gene3D" id="3.40.525.10">
    <property type="entry name" value="CRAL-TRIO lipid binding domain"/>
    <property type="match status" value="1"/>
</dbReference>
<dbReference type="AlphaFoldDB" id="A0AAV9X4W5"/>
<keyword evidence="7" id="KW-0479">Metal-binding</keyword>
<evidence type="ECO:0000259" key="17">
    <source>
        <dbReference type="PROSITE" id="PS50191"/>
    </source>
</evidence>
<evidence type="ECO:0000256" key="4">
    <source>
        <dbReference type="ARBA" id="ARBA00022448"/>
    </source>
</evidence>
<sequence length="374" mass="40918">MTEEIRATEPPVAAATEVEASTVEKIGSHPPEQPIEAQTTTAPDQTTEPAGATKPEEKTKAPVATEPALPELVNAQWGPVSPPLAAIYRKLPEIFERGGAHNEVFGVTLVYDKDSTSPDFGTLLILQKFLRANSNNLEKAVEQLASTLKWRQEKKPLESLAVEYDREAFEGLGYVQVINSTGEVLTWNIYGAVKSYKKTFGNLEQFLNWRVALMEAAIAKLNLTTATKPIPDFGKGDDPYQIAQIHDYLNVSFLRQDPDVKVASKAAPALFSSYYPEMLSRKFFVNVPLVMGWLYKAITLVLPATTVKKFKVMSYGKELHTELGDEVPEIYGGKGAKELKDLGEPLKLTEATAPVVTTEPETTAVPDAPAAPTA</sequence>
<reference evidence="18 19" key="1">
    <citation type="submission" date="2019-10" db="EMBL/GenBank/DDBJ databases">
        <authorList>
            <person name="Palmer J.M."/>
        </authorList>
    </citation>
    <scope>NUCLEOTIDE SEQUENCE [LARGE SCALE GENOMIC DNA]</scope>
    <source>
        <strain evidence="18 19">TWF694</strain>
    </source>
</reference>
<evidence type="ECO:0000256" key="2">
    <source>
        <dbReference type="ARBA" id="ARBA00004406"/>
    </source>
</evidence>
<dbReference type="SUPFAM" id="SSF46938">
    <property type="entry name" value="CRAL/TRIO N-terminal domain"/>
    <property type="match status" value="1"/>
</dbReference>
<dbReference type="GO" id="GO:0043001">
    <property type="term" value="P:Golgi to plasma membrane protein transport"/>
    <property type="evidence" value="ECO:0007669"/>
    <property type="project" value="TreeGrafter"/>
</dbReference>
<comment type="similarity">
    <text evidence="3 15">Belongs to the SFH5 family.</text>
</comment>
<evidence type="ECO:0000256" key="10">
    <source>
        <dbReference type="ARBA" id="ARBA00023004"/>
    </source>
</evidence>
<evidence type="ECO:0000256" key="12">
    <source>
        <dbReference type="ARBA" id="ARBA00023136"/>
    </source>
</evidence>
<dbReference type="InterPro" id="IPR042938">
    <property type="entry name" value="Sfh5"/>
</dbReference>
<evidence type="ECO:0000256" key="8">
    <source>
        <dbReference type="ARBA" id="ARBA00022824"/>
    </source>
</evidence>
<feature type="domain" description="CRAL-TRIO" evidence="17">
    <location>
        <begin position="157"/>
        <end position="339"/>
    </location>
</feature>
<keyword evidence="19" id="KW-1185">Reference proteome</keyword>
<dbReference type="SUPFAM" id="SSF52087">
    <property type="entry name" value="CRAL/TRIO domain"/>
    <property type="match status" value="1"/>
</dbReference>
<dbReference type="GO" id="GO:0008526">
    <property type="term" value="F:phosphatidylinositol transfer activity"/>
    <property type="evidence" value="ECO:0007669"/>
    <property type="project" value="UniProtKB-UniRule"/>
</dbReference>
<dbReference type="GO" id="GO:0005829">
    <property type="term" value="C:cytosol"/>
    <property type="evidence" value="ECO:0007669"/>
    <property type="project" value="TreeGrafter"/>
</dbReference>
<dbReference type="GO" id="GO:0005789">
    <property type="term" value="C:endoplasmic reticulum membrane"/>
    <property type="evidence" value="ECO:0007669"/>
    <property type="project" value="UniProtKB-SubCell"/>
</dbReference>
<evidence type="ECO:0000313" key="19">
    <source>
        <dbReference type="Proteomes" id="UP001365542"/>
    </source>
</evidence>
<keyword evidence="5 15" id="KW-0963">Cytoplasm</keyword>
<gene>
    <name evidence="18" type="primary">SFH5</name>
    <name evidence="18" type="ORF">TWF694_002109</name>
</gene>
<evidence type="ECO:0000256" key="3">
    <source>
        <dbReference type="ARBA" id="ARBA00006667"/>
    </source>
</evidence>
<feature type="region of interest" description="Disordered" evidence="16">
    <location>
        <begin position="350"/>
        <end position="374"/>
    </location>
</feature>
<keyword evidence="11 15" id="KW-0445">Lipid transport</keyword>
<feature type="region of interest" description="Disordered" evidence="16">
    <location>
        <begin position="1"/>
        <end position="67"/>
    </location>
</feature>
<evidence type="ECO:0000256" key="14">
    <source>
        <dbReference type="ARBA" id="ARBA00024180"/>
    </source>
</evidence>
<evidence type="ECO:0000256" key="1">
    <source>
        <dbReference type="ARBA" id="ARBA00001970"/>
    </source>
</evidence>
<comment type="function">
    <text evidence="14">Non-classical phosphatidylinositol (PtdIns) transfer protein (PITP), which exhibits PtdIns-binding/transfer activity in the absence of detectable PtdCho-binding/transfer activity. Regulates PtdIns(4,5)P2 homeostasis at the plasma membrane. Heme-binding protein that may play a role in organic oxidant-induced stress responses.</text>
</comment>
<feature type="compositionally biased region" description="Polar residues" evidence="16">
    <location>
        <begin position="36"/>
        <end position="48"/>
    </location>
</feature>
<name>A0AAV9X4W5_9PEZI</name>
<keyword evidence="8 15" id="KW-0256">Endoplasmic reticulum</keyword>
<evidence type="ECO:0000256" key="7">
    <source>
        <dbReference type="ARBA" id="ARBA00022723"/>
    </source>
</evidence>
<evidence type="ECO:0000313" key="18">
    <source>
        <dbReference type="EMBL" id="KAK6535655.1"/>
    </source>
</evidence>
<keyword evidence="6" id="KW-0349">Heme</keyword>
<keyword evidence="12 15" id="KW-0472">Membrane</keyword>
<proteinExistence type="inferred from homology"/>
<dbReference type="PANTHER" id="PTHR47669:SF1">
    <property type="entry name" value="PHOSPHATIDYLINOSITOL TRANSFER PROTEIN SFH5"/>
    <property type="match status" value="1"/>
</dbReference>